<dbReference type="Proteomes" id="UP000274131">
    <property type="component" value="Unassembled WGS sequence"/>
</dbReference>
<evidence type="ECO:0000313" key="2">
    <source>
        <dbReference type="Proteomes" id="UP000274131"/>
    </source>
</evidence>
<organism evidence="3">
    <name type="scientific">Enterobius vermicularis</name>
    <name type="common">Human pinworm</name>
    <dbReference type="NCBI Taxonomy" id="51028"/>
    <lineage>
        <taxon>Eukaryota</taxon>
        <taxon>Metazoa</taxon>
        <taxon>Ecdysozoa</taxon>
        <taxon>Nematoda</taxon>
        <taxon>Chromadorea</taxon>
        <taxon>Rhabditida</taxon>
        <taxon>Spirurina</taxon>
        <taxon>Oxyuridomorpha</taxon>
        <taxon>Oxyuroidea</taxon>
        <taxon>Oxyuridae</taxon>
        <taxon>Enterobius</taxon>
    </lineage>
</organism>
<keyword evidence="2" id="KW-1185">Reference proteome</keyword>
<sequence>MVGNSAKLPSKFGYFTNEYLKGHLEQQMSGQNLNALTLQTSGFDHKDSFRWLCEKAGEVTTEDVWYHDGLLANVRTYSSENQLPVTEQTYRIQMAKGDDQGLKPLCKSGGAALLEKILLYAGGNESFSNPL</sequence>
<gene>
    <name evidence="1" type="ORF">EVEC_LOCUS740</name>
</gene>
<evidence type="ECO:0000313" key="3">
    <source>
        <dbReference type="WBParaSite" id="EVEC_0000103201-mRNA-1"/>
    </source>
</evidence>
<reference evidence="3" key="1">
    <citation type="submission" date="2017-02" db="UniProtKB">
        <authorList>
            <consortium name="WormBaseParasite"/>
        </authorList>
    </citation>
    <scope>IDENTIFICATION</scope>
</reference>
<reference evidence="1 2" key="2">
    <citation type="submission" date="2018-10" db="EMBL/GenBank/DDBJ databases">
        <authorList>
            <consortium name="Pathogen Informatics"/>
        </authorList>
    </citation>
    <scope>NUCLEOTIDE SEQUENCE [LARGE SCALE GENOMIC DNA]</scope>
</reference>
<protein>
    <submittedName>
        <fullName evidence="3">PLAT domain-containing protein</fullName>
    </submittedName>
</protein>
<evidence type="ECO:0000313" key="1">
    <source>
        <dbReference type="EMBL" id="VDD85597.1"/>
    </source>
</evidence>
<dbReference type="WBParaSite" id="EVEC_0000103201-mRNA-1">
    <property type="protein sequence ID" value="EVEC_0000103201-mRNA-1"/>
    <property type="gene ID" value="EVEC_0000103201"/>
</dbReference>
<dbReference type="EMBL" id="UXUI01007134">
    <property type="protein sequence ID" value="VDD85597.1"/>
    <property type="molecule type" value="Genomic_DNA"/>
</dbReference>
<name>A0A0N4UUG7_ENTVE</name>
<proteinExistence type="predicted"/>
<accession>A0A0N4UUG7</accession>
<dbReference type="AlphaFoldDB" id="A0A0N4UUG7"/>